<keyword evidence="8" id="KW-0418">Kinase</keyword>
<dbReference type="InterPro" id="IPR013013">
    <property type="entry name" value="PTS_EIIC_1"/>
</dbReference>
<evidence type="ECO:0000256" key="3">
    <source>
        <dbReference type="ARBA" id="ARBA00022475"/>
    </source>
</evidence>
<dbReference type="InterPro" id="IPR011055">
    <property type="entry name" value="Dup_hybrid_motif"/>
</dbReference>
<feature type="transmembrane region" description="Helical" evidence="12">
    <location>
        <begin position="380"/>
        <end position="399"/>
    </location>
</feature>
<feature type="transmembrane region" description="Helical" evidence="12">
    <location>
        <begin position="296"/>
        <end position="315"/>
    </location>
</feature>
<dbReference type="GO" id="GO:0015771">
    <property type="term" value="P:trehalose transport"/>
    <property type="evidence" value="ECO:0007669"/>
    <property type="project" value="TreeGrafter"/>
</dbReference>
<dbReference type="SUPFAM" id="SSF51261">
    <property type="entry name" value="Duplicated hybrid motif"/>
    <property type="match status" value="1"/>
</dbReference>
<dbReference type="FunFam" id="3.30.1360.60:FF:000001">
    <property type="entry name" value="PTS system glucose-specific IIBC component PtsG"/>
    <property type="match status" value="1"/>
</dbReference>
<organism evidence="16 17">
    <name type="scientific">Anaerocolumna jejuensis DSM 15929</name>
    <dbReference type="NCBI Taxonomy" id="1121322"/>
    <lineage>
        <taxon>Bacteria</taxon>
        <taxon>Bacillati</taxon>
        <taxon>Bacillota</taxon>
        <taxon>Clostridia</taxon>
        <taxon>Lachnospirales</taxon>
        <taxon>Lachnospiraceae</taxon>
        <taxon>Anaerocolumna</taxon>
    </lineage>
</organism>
<keyword evidence="7 12" id="KW-0812">Transmembrane</keyword>
<keyword evidence="2" id="KW-0813">Transport</keyword>
<keyword evidence="4" id="KW-0762">Sugar transport</keyword>
<feature type="domain" description="PTS EIIA type-1" evidence="13">
    <location>
        <begin position="488"/>
        <end position="590"/>
    </location>
</feature>
<dbReference type="Proteomes" id="UP000184386">
    <property type="component" value="Unassembled WGS sequence"/>
</dbReference>
<evidence type="ECO:0000256" key="9">
    <source>
        <dbReference type="ARBA" id="ARBA00022989"/>
    </source>
</evidence>
<evidence type="ECO:0000256" key="6">
    <source>
        <dbReference type="ARBA" id="ARBA00022683"/>
    </source>
</evidence>
<dbReference type="CDD" id="cd00212">
    <property type="entry name" value="PTS_IIB_glc"/>
    <property type="match status" value="1"/>
</dbReference>
<evidence type="ECO:0000256" key="1">
    <source>
        <dbReference type="ARBA" id="ARBA00004651"/>
    </source>
</evidence>
<proteinExistence type="predicted"/>
<evidence type="ECO:0000256" key="5">
    <source>
        <dbReference type="ARBA" id="ARBA00022679"/>
    </source>
</evidence>
<evidence type="ECO:0000256" key="2">
    <source>
        <dbReference type="ARBA" id="ARBA00022448"/>
    </source>
</evidence>
<dbReference type="STRING" id="1121322.SAMN02745136_04724"/>
<dbReference type="Gene3D" id="2.70.70.10">
    <property type="entry name" value="Glucose Permease (Domain IIA)"/>
    <property type="match status" value="1"/>
</dbReference>
<gene>
    <name evidence="16" type="ORF">SAMN02745136_04724</name>
</gene>
<dbReference type="InterPro" id="IPR018113">
    <property type="entry name" value="PTrfase_EIIB_Cys"/>
</dbReference>
<dbReference type="Pfam" id="PF00358">
    <property type="entry name" value="PTS_EIIA_1"/>
    <property type="match status" value="1"/>
</dbReference>
<dbReference type="EMBL" id="FRAC01000030">
    <property type="protein sequence ID" value="SHL35937.1"/>
    <property type="molecule type" value="Genomic_DNA"/>
</dbReference>
<dbReference type="SUPFAM" id="SSF55604">
    <property type="entry name" value="Glucose permease domain IIB"/>
    <property type="match status" value="1"/>
</dbReference>
<dbReference type="NCBIfam" id="TIGR00830">
    <property type="entry name" value="PTBA"/>
    <property type="match status" value="1"/>
</dbReference>
<feature type="transmembrane region" description="Helical" evidence="12">
    <location>
        <begin position="207"/>
        <end position="227"/>
    </location>
</feature>
<reference evidence="16 17" key="1">
    <citation type="submission" date="2016-11" db="EMBL/GenBank/DDBJ databases">
        <authorList>
            <person name="Jaros S."/>
            <person name="Januszkiewicz K."/>
            <person name="Wedrychowicz H."/>
        </authorList>
    </citation>
    <scope>NUCLEOTIDE SEQUENCE [LARGE SCALE GENOMIC DNA]</scope>
    <source>
        <strain evidence="16 17">DSM 15929</strain>
    </source>
</reference>
<evidence type="ECO:0000256" key="10">
    <source>
        <dbReference type="ARBA" id="ARBA00023136"/>
    </source>
</evidence>
<dbReference type="InterPro" id="IPR036878">
    <property type="entry name" value="Glu_permease_IIB"/>
</dbReference>
<dbReference type="InterPro" id="IPR001996">
    <property type="entry name" value="PTS_IIB_1"/>
</dbReference>
<feature type="transmembrane region" description="Helical" evidence="12">
    <location>
        <begin position="174"/>
        <end position="195"/>
    </location>
</feature>
<feature type="transmembrane region" description="Helical" evidence="12">
    <location>
        <begin position="138"/>
        <end position="162"/>
    </location>
</feature>
<dbReference type="GO" id="GO:0008982">
    <property type="term" value="F:protein-N(PI)-phosphohistidine-sugar phosphotransferase activity"/>
    <property type="evidence" value="ECO:0007669"/>
    <property type="project" value="InterPro"/>
</dbReference>
<feature type="transmembrane region" description="Helical" evidence="12">
    <location>
        <begin position="100"/>
        <end position="126"/>
    </location>
</feature>
<evidence type="ECO:0000259" key="15">
    <source>
        <dbReference type="PROSITE" id="PS51103"/>
    </source>
</evidence>
<dbReference type="GO" id="GO:0016301">
    <property type="term" value="F:kinase activity"/>
    <property type="evidence" value="ECO:0007669"/>
    <property type="project" value="UniProtKB-KW"/>
</dbReference>
<dbReference type="PROSITE" id="PS51103">
    <property type="entry name" value="PTS_EIIC_TYPE_1"/>
    <property type="match status" value="1"/>
</dbReference>
<dbReference type="Pfam" id="PF00367">
    <property type="entry name" value="PTS_EIIB"/>
    <property type="match status" value="1"/>
</dbReference>
<evidence type="ECO:0000313" key="16">
    <source>
        <dbReference type="EMBL" id="SHL35937.1"/>
    </source>
</evidence>
<evidence type="ECO:0000259" key="13">
    <source>
        <dbReference type="PROSITE" id="PS51093"/>
    </source>
</evidence>
<keyword evidence="9 12" id="KW-1133">Transmembrane helix</keyword>
<dbReference type="PROSITE" id="PS51098">
    <property type="entry name" value="PTS_EIIB_TYPE_1"/>
    <property type="match status" value="1"/>
</dbReference>
<keyword evidence="5" id="KW-0808">Transferase</keyword>
<sequence>MINVNQLASDIIREVGGKQNIKELFHCVTRLRFYLKDTSVINVEKIKKLDGVLGVQFQTEQLQIIIGNDVEIVYNAIITKTGFVMDQETKEKKEKMRIGGFFETISAIILPIIPVMAGTGILKGIITIMTSFLGFDSASTLITVMSIVADTVFYFMPFFIAYTSAKRFKTNIPMALLLAGFLLYPTMTAGLANKLGPMSLFGLPIPFVKYAASSIPIILSVYVMKYIYKWVDSIVPQLLRLVFTPLIVAVVMAPITLGITGPIANYISLGIANLFTWLFNTSPLLAGAIIGATRSLLVFTGMHLSLGAVILQNIAVRGYDVILPVNTMGTMAIFGTCLGVWFKVKKAENKSIAASASISSFLGITEPGIYGILLKYKNALIADMIAGGIAGAFVAYFGGTSNAYVNSCILSLPVFVGPGFWAVCVGMAISTVLGFSIVVFLGVDEKEGSEKQKAEPANNEIAENGSNTIGSIYSPIQGKSVLLSKVSDKVFSSEVLGKGIAIIPTGLEVKAPFDGTVTTVAGHALGLTSSDGIECVIHVGLETVNMKKAPLDVKVQPGDQFKTGELLAYMDIKAIKAAGYDAITPIVITNSDNYKDVFTNLEKEEVVIGEKILTIIM</sequence>
<evidence type="ECO:0000256" key="4">
    <source>
        <dbReference type="ARBA" id="ARBA00022597"/>
    </source>
</evidence>
<dbReference type="InterPro" id="IPR003352">
    <property type="entry name" value="PTS_EIIC"/>
</dbReference>
<dbReference type="PANTHER" id="PTHR30175">
    <property type="entry name" value="PHOSPHOTRANSFERASE SYSTEM TRANSPORT PROTEIN"/>
    <property type="match status" value="1"/>
</dbReference>
<dbReference type="PANTHER" id="PTHR30175:SF1">
    <property type="entry name" value="PTS SYSTEM ARBUTIN-, CELLOBIOSE-, AND SALICIN-SPECIFIC EIIBC COMPONENT-RELATED"/>
    <property type="match status" value="1"/>
</dbReference>
<feature type="domain" description="PTS EIIB type-1" evidence="14">
    <location>
        <begin position="5"/>
        <end position="87"/>
    </location>
</feature>
<evidence type="ECO:0000256" key="11">
    <source>
        <dbReference type="PROSITE-ProRule" id="PRU00421"/>
    </source>
</evidence>
<feature type="transmembrane region" description="Helical" evidence="12">
    <location>
        <begin position="419"/>
        <end position="443"/>
    </location>
</feature>
<keyword evidence="17" id="KW-1185">Reference proteome</keyword>
<accession>A0A1M6ZZM1</accession>
<dbReference type="InterPro" id="IPR001127">
    <property type="entry name" value="PTS_EIIA_1_perm"/>
</dbReference>
<dbReference type="AlphaFoldDB" id="A0A1M6ZZM1"/>
<protein>
    <submittedName>
        <fullName evidence="16">PTS system, beta-glucosides-specific IIC component</fullName>
    </submittedName>
</protein>
<dbReference type="GO" id="GO:0009401">
    <property type="term" value="P:phosphoenolpyruvate-dependent sugar phosphotransferase system"/>
    <property type="evidence" value="ECO:0007669"/>
    <property type="project" value="UniProtKB-KW"/>
</dbReference>
<dbReference type="PROSITE" id="PS01035">
    <property type="entry name" value="PTS_EIIB_TYPE_1_CYS"/>
    <property type="match status" value="1"/>
</dbReference>
<dbReference type="PROSITE" id="PS51093">
    <property type="entry name" value="PTS_EIIA_TYPE_1"/>
    <property type="match status" value="1"/>
</dbReference>
<keyword evidence="10 12" id="KW-0472">Membrane</keyword>
<feature type="transmembrane region" description="Helical" evidence="12">
    <location>
        <begin position="321"/>
        <end position="342"/>
    </location>
</feature>
<feature type="transmembrane region" description="Helical" evidence="12">
    <location>
        <begin position="239"/>
        <end position="260"/>
    </location>
</feature>
<comment type="subcellular location">
    <subcellularLocation>
        <location evidence="1">Cell membrane</location>
        <topology evidence="1">Multi-pass membrane protein</topology>
    </subcellularLocation>
</comment>
<dbReference type="GO" id="GO:0090589">
    <property type="term" value="F:protein-phosphocysteine-trehalose phosphotransferase system transporter activity"/>
    <property type="evidence" value="ECO:0007669"/>
    <property type="project" value="TreeGrafter"/>
</dbReference>
<dbReference type="GO" id="GO:0005886">
    <property type="term" value="C:plasma membrane"/>
    <property type="evidence" value="ECO:0007669"/>
    <property type="project" value="UniProtKB-SubCell"/>
</dbReference>
<dbReference type="Gene3D" id="3.30.1360.60">
    <property type="entry name" value="Glucose permease domain IIB"/>
    <property type="match status" value="1"/>
</dbReference>
<evidence type="ECO:0000259" key="14">
    <source>
        <dbReference type="PROSITE" id="PS51098"/>
    </source>
</evidence>
<dbReference type="RefSeq" id="WP_207650859.1">
    <property type="nucleotide sequence ID" value="NZ_FRAC01000030.1"/>
</dbReference>
<keyword evidence="6" id="KW-0598">Phosphotransferase system</keyword>
<feature type="domain" description="PTS EIIC type-1" evidence="15">
    <location>
        <begin position="96"/>
        <end position="453"/>
    </location>
</feature>
<evidence type="ECO:0000256" key="8">
    <source>
        <dbReference type="ARBA" id="ARBA00022777"/>
    </source>
</evidence>
<evidence type="ECO:0000313" key="17">
    <source>
        <dbReference type="Proteomes" id="UP000184386"/>
    </source>
</evidence>
<dbReference type="Pfam" id="PF02378">
    <property type="entry name" value="PTS_EIIC"/>
    <property type="match status" value="1"/>
</dbReference>
<evidence type="ECO:0000256" key="12">
    <source>
        <dbReference type="SAM" id="Phobius"/>
    </source>
</evidence>
<dbReference type="InterPro" id="IPR050558">
    <property type="entry name" value="PTS_Sugar-Specific_Components"/>
</dbReference>
<feature type="active site" description="Phosphocysteine intermediate; for EIIB activity" evidence="11">
    <location>
        <position position="27"/>
    </location>
</feature>
<keyword evidence="3" id="KW-1003">Cell membrane</keyword>
<evidence type="ECO:0000256" key="7">
    <source>
        <dbReference type="ARBA" id="ARBA00022692"/>
    </source>
</evidence>
<name>A0A1M6ZZM1_9FIRM</name>